<dbReference type="SUPFAM" id="SSF53756">
    <property type="entry name" value="UDP-Glycosyltransferase/glycogen phosphorylase"/>
    <property type="match status" value="1"/>
</dbReference>
<dbReference type="RefSeq" id="WP_379899429.1">
    <property type="nucleotide sequence ID" value="NZ_JBHRTR010000020.1"/>
</dbReference>
<evidence type="ECO:0000256" key="4">
    <source>
        <dbReference type="ARBA" id="ARBA00022676"/>
    </source>
</evidence>
<evidence type="ECO:0000256" key="3">
    <source>
        <dbReference type="ARBA" id="ARBA00011970"/>
    </source>
</evidence>
<evidence type="ECO:0000256" key="7">
    <source>
        <dbReference type="ARBA" id="ARBA00022803"/>
    </source>
</evidence>
<feature type="repeat" description="TPR" evidence="8">
    <location>
        <begin position="57"/>
        <end position="90"/>
    </location>
</feature>
<dbReference type="PROSITE" id="PS50005">
    <property type="entry name" value="TPR"/>
    <property type="match status" value="3"/>
</dbReference>
<feature type="repeat" description="TPR" evidence="8">
    <location>
        <begin position="199"/>
        <end position="232"/>
    </location>
</feature>
<dbReference type="InterPro" id="IPR011990">
    <property type="entry name" value="TPR-like_helical_dom_sf"/>
</dbReference>
<keyword evidence="7 8" id="KW-0802">TPR repeat</keyword>
<evidence type="ECO:0000313" key="11">
    <source>
        <dbReference type="Proteomes" id="UP001595528"/>
    </source>
</evidence>
<feature type="domain" description="O-GlcNAc transferase C-terminal" evidence="9">
    <location>
        <begin position="282"/>
        <end position="426"/>
    </location>
</feature>
<evidence type="ECO:0000256" key="2">
    <source>
        <dbReference type="ARBA" id="ARBA00005386"/>
    </source>
</evidence>
<dbReference type="Gene3D" id="3.40.50.11380">
    <property type="match status" value="1"/>
</dbReference>
<dbReference type="EC" id="2.4.1.255" evidence="3"/>
<dbReference type="SUPFAM" id="SSF48452">
    <property type="entry name" value="TPR-like"/>
    <property type="match status" value="1"/>
</dbReference>
<comment type="caution">
    <text evidence="10">The sequence shown here is derived from an EMBL/GenBank/DDBJ whole genome shotgun (WGS) entry which is preliminary data.</text>
</comment>
<keyword evidence="6" id="KW-0677">Repeat</keyword>
<dbReference type="InterPro" id="IPR051939">
    <property type="entry name" value="Glycosyltr_41/O-GlcNAc_trsf"/>
</dbReference>
<dbReference type="PANTHER" id="PTHR44835:SF1">
    <property type="entry name" value="PROTEIN O-GLCNAC TRANSFERASE"/>
    <property type="match status" value="1"/>
</dbReference>
<keyword evidence="5" id="KW-0808">Transferase</keyword>
<comment type="pathway">
    <text evidence="1">Protein modification; protein glycosylation.</text>
</comment>
<feature type="domain" description="O-GlcNAc transferase C-terminal" evidence="9">
    <location>
        <begin position="456"/>
        <end position="613"/>
    </location>
</feature>
<evidence type="ECO:0000256" key="5">
    <source>
        <dbReference type="ARBA" id="ARBA00022679"/>
    </source>
</evidence>
<evidence type="ECO:0000256" key="8">
    <source>
        <dbReference type="PROSITE-ProRule" id="PRU00339"/>
    </source>
</evidence>
<organism evidence="10 11">
    <name type="scientific">Marinibaculum pumilum</name>
    <dbReference type="NCBI Taxonomy" id="1766165"/>
    <lineage>
        <taxon>Bacteria</taxon>
        <taxon>Pseudomonadati</taxon>
        <taxon>Pseudomonadota</taxon>
        <taxon>Alphaproteobacteria</taxon>
        <taxon>Rhodospirillales</taxon>
        <taxon>Rhodospirillaceae</taxon>
        <taxon>Marinibaculum</taxon>
    </lineage>
</organism>
<dbReference type="Gene3D" id="1.25.40.10">
    <property type="entry name" value="Tetratricopeptide repeat domain"/>
    <property type="match status" value="2"/>
</dbReference>
<dbReference type="InterPro" id="IPR019734">
    <property type="entry name" value="TPR_rpt"/>
</dbReference>
<dbReference type="Pfam" id="PF13844">
    <property type="entry name" value="Glyco_transf_41"/>
    <property type="match status" value="2"/>
</dbReference>
<reference evidence="11" key="1">
    <citation type="journal article" date="2019" name="Int. J. Syst. Evol. Microbiol.">
        <title>The Global Catalogue of Microorganisms (GCM) 10K type strain sequencing project: providing services to taxonomists for standard genome sequencing and annotation.</title>
        <authorList>
            <consortium name="The Broad Institute Genomics Platform"/>
            <consortium name="The Broad Institute Genome Sequencing Center for Infectious Disease"/>
            <person name="Wu L."/>
            <person name="Ma J."/>
        </authorList>
    </citation>
    <scope>NUCLEOTIDE SEQUENCE [LARGE SCALE GENOMIC DNA]</scope>
    <source>
        <strain evidence="11">KCTC 42964</strain>
    </source>
</reference>
<name>A0ABV7KZ46_9PROT</name>
<evidence type="ECO:0000313" key="10">
    <source>
        <dbReference type="EMBL" id="MFC3227267.1"/>
    </source>
</evidence>
<sequence length="654" mass="71449">MADLRLFDAGASSAMPLPAPMDPGQALHRATRMILAGRVAEGRALLEDLVTRQPAIPDAWNNLASARRTLGDVEGALAAIARAVALAPERAEFRYNHGNALRAANRDSEATEAYRAAIARQPDHSMAWNGLGLCLAADRGLAAAQRLSGAGRAYRRALVADTGNGKAWNNLGAIYYEENLPYRALACLRQAAAADPAFAMPYNNMANIYRDIGRMEDAFGCFRTALRLDPDYRDAHTNLIFSLDFDSSQTTELQQAERRRWAERHAALPALPARPGPDDPQRPLQVGYISGDFRVHSAAATFAAPILHHDRDRFRITCYYTDTVEDPSTARFREAADRWRAIGSLSDEALAQQVRADEIDILVDLSGHTNGHRLGAFARRPAPVQVTGWGHCTGTGMAQMDALLVDSVLVPQDERTLFAERIVDLPCALSFEPFQTPPAPAPAQGHWHGTLRSGPDDVVFGALGRGGKAGPDSIRLWAQVLQAVPGSRLFLKDRQYEDRLRRRDILHGFAEMGIGADRIAFGGRTDWRGHLSSYWNVDIALDTTPQGGGVTTLEALWMGVPMITLYGRFPSSRIAASILSACGRSEWIARDEAGFAAIARDLAANVAKLRSGRVAQREALTGMPPYDPPAYARAVEAAYRTLWKEHCTRTAASR</sequence>
<evidence type="ECO:0000256" key="1">
    <source>
        <dbReference type="ARBA" id="ARBA00004922"/>
    </source>
</evidence>
<dbReference type="PANTHER" id="PTHR44835">
    <property type="entry name" value="UDP-N-ACETYLGLUCOSAMINE--PEPTIDE N-ACETYLGLUCOSAMINYLTRANSFERASE SPINDLY-RELATED"/>
    <property type="match status" value="1"/>
</dbReference>
<dbReference type="EMBL" id="JBHRTR010000020">
    <property type="protein sequence ID" value="MFC3227267.1"/>
    <property type="molecule type" value="Genomic_DNA"/>
</dbReference>
<evidence type="ECO:0000256" key="6">
    <source>
        <dbReference type="ARBA" id="ARBA00022737"/>
    </source>
</evidence>
<dbReference type="Gene3D" id="3.40.50.2000">
    <property type="entry name" value="Glycogen Phosphorylase B"/>
    <property type="match status" value="1"/>
</dbReference>
<dbReference type="PROSITE" id="PS50293">
    <property type="entry name" value="TPR_REGION"/>
    <property type="match status" value="1"/>
</dbReference>
<keyword evidence="4" id="KW-0328">Glycosyltransferase</keyword>
<evidence type="ECO:0000259" key="9">
    <source>
        <dbReference type="Pfam" id="PF13844"/>
    </source>
</evidence>
<accession>A0ABV7KZ46</accession>
<gene>
    <name evidence="10" type="ORF">ACFOGJ_08510</name>
</gene>
<dbReference type="InterPro" id="IPR029489">
    <property type="entry name" value="OGT/SEC/SPY_C"/>
</dbReference>
<dbReference type="SMART" id="SM00028">
    <property type="entry name" value="TPR"/>
    <property type="match status" value="4"/>
</dbReference>
<comment type="similarity">
    <text evidence="2">Belongs to the glycosyltransferase 41 family. O-GlcNAc transferase subfamily.</text>
</comment>
<proteinExistence type="inferred from homology"/>
<feature type="repeat" description="TPR" evidence="8">
    <location>
        <begin position="91"/>
        <end position="124"/>
    </location>
</feature>
<dbReference type="Pfam" id="PF13432">
    <property type="entry name" value="TPR_16"/>
    <property type="match status" value="2"/>
</dbReference>
<keyword evidence="11" id="KW-1185">Reference proteome</keyword>
<dbReference type="Pfam" id="PF13181">
    <property type="entry name" value="TPR_8"/>
    <property type="match status" value="2"/>
</dbReference>
<protein>
    <recommendedName>
        <fullName evidence="3">protein O-GlcNAc transferase</fullName>
        <ecNumber evidence="3">2.4.1.255</ecNumber>
    </recommendedName>
</protein>
<dbReference type="Proteomes" id="UP001595528">
    <property type="component" value="Unassembled WGS sequence"/>
</dbReference>